<keyword evidence="3" id="KW-1185">Reference proteome</keyword>
<gene>
    <name evidence="2" type="ORF">KS2013_1615</name>
</gene>
<accession>A0A1B3BC40</accession>
<name>A0A1B3BC40_9GAMM</name>
<feature type="chain" id="PRO_5008544160" evidence="1">
    <location>
        <begin position="25"/>
        <end position="171"/>
    </location>
</feature>
<evidence type="ECO:0000256" key="1">
    <source>
        <dbReference type="SAM" id="SignalP"/>
    </source>
</evidence>
<dbReference type="Proteomes" id="UP000094147">
    <property type="component" value="Chromosome"/>
</dbReference>
<evidence type="ECO:0000313" key="3">
    <source>
        <dbReference type="Proteomes" id="UP000094147"/>
    </source>
</evidence>
<sequence precursor="true">MKSFISIISGSILFALLINIPVQASDESKEQTHGSEQLSGSDKQEQVNISGLWIGYYEYDKPKGRPEGMFHLIVSDLGDKFGMTFLEPRNHPREYVQAAINTTAKRQGKYIEFNKVYTHNQRTKIQYNLTISHNGSVMSGTWKIDDNTYGRAFFYRLHLNDLKNIKNETIN</sequence>
<dbReference type="RefSeq" id="WP_068992325.1">
    <property type="nucleotide sequence ID" value="NZ_CP012418.1"/>
</dbReference>
<dbReference type="OrthoDB" id="7063452at2"/>
<keyword evidence="1" id="KW-0732">Signal</keyword>
<reference evidence="3" key="1">
    <citation type="submission" date="2015-08" db="EMBL/GenBank/DDBJ databases">
        <authorList>
            <person name="Kim K.M."/>
        </authorList>
    </citation>
    <scope>NUCLEOTIDE SEQUENCE [LARGE SCALE GENOMIC DNA]</scope>
    <source>
        <strain evidence="3">KCTC 23892</strain>
    </source>
</reference>
<organism evidence="2 3">
    <name type="scientific">Kangiella sediminilitoris</name>
    <dbReference type="NCBI Taxonomy" id="1144748"/>
    <lineage>
        <taxon>Bacteria</taxon>
        <taxon>Pseudomonadati</taxon>
        <taxon>Pseudomonadota</taxon>
        <taxon>Gammaproteobacteria</taxon>
        <taxon>Kangiellales</taxon>
        <taxon>Kangiellaceae</taxon>
        <taxon>Kangiella</taxon>
    </lineage>
</organism>
<dbReference type="EMBL" id="CP012418">
    <property type="protein sequence ID" value="AOE50325.1"/>
    <property type="molecule type" value="Genomic_DNA"/>
</dbReference>
<dbReference type="AlphaFoldDB" id="A0A1B3BC40"/>
<protein>
    <submittedName>
        <fullName evidence="2">Uncharacterized protein</fullName>
    </submittedName>
</protein>
<feature type="signal peptide" evidence="1">
    <location>
        <begin position="1"/>
        <end position="24"/>
    </location>
</feature>
<proteinExistence type="predicted"/>
<dbReference type="KEGG" id="ksd:KS2013_1615"/>
<evidence type="ECO:0000313" key="2">
    <source>
        <dbReference type="EMBL" id="AOE50325.1"/>
    </source>
</evidence>